<evidence type="ECO:0000256" key="1">
    <source>
        <dbReference type="ARBA" id="ARBA00005854"/>
    </source>
</evidence>
<feature type="domain" description="D-isomer specific 2-hydroxyacid dehydrogenase NAD-binding" evidence="5">
    <location>
        <begin position="166"/>
        <end position="284"/>
    </location>
</feature>
<dbReference type="InterPro" id="IPR036291">
    <property type="entry name" value="NAD(P)-bd_dom_sf"/>
</dbReference>
<dbReference type="InterPro" id="IPR050223">
    <property type="entry name" value="D-isomer_2-hydroxyacid_DH"/>
</dbReference>
<reference evidence="6" key="3">
    <citation type="submission" date="2025-09" db="UniProtKB">
        <authorList>
            <consortium name="Ensembl"/>
        </authorList>
    </citation>
    <scope>IDENTIFICATION</scope>
</reference>
<evidence type="ECO:0000313" key="7">
    <source>
        <dbReference type="Proteomes" id="UP000694554"/>
    </source>
</evidence>
<protein>
    <recommendedName>
        <fullName evidence="8">D-isomer specific 2-hydroxyacid dehydrogenase NAD-binding domain-containing protein</fullName>
    </recommendedName>
</protein>
<accession>A0A8C9C2C8</accession>
<evidence type="ECO:0000259" key="5">
    <source>
        <dbReference type="Pfam" id="PF02826"/>
    </source>
</evidence>
<dbReference type="Pfam" id="PF00389">
    <property type="entry name" value="2-Hacid_dh"/>
    <property type="match status" value="1"/>
</dbReference>
<keyword evidence="2 3" id="KW-0560">Oxidoreductase</keyword>
<proteinExistence type="inferred from homology"/>
<dbReference type="PANTHER" id="PTHR10996:SF257">
    <property type="entry name" value="GLYOXYLATE REDUCTASE 1"/>
    <property type="match status" value="1"/>
</dbReference>
<dbReference type="GO" id="GO:0030267">
    <property type="term" value="F:glyoxylate reductase (NADPH) activity"/>
    <property type="evidence" value="ECO:0007669"/>
    <property type="project" value="TreeGrafter"/>
</dbReference>
<keyword evidence="7" id="KW-1185">Reference proteome</keyword>
<reference evidence="6" key="2">
    <citation type="submission" date="2025-08" db="UniProtKB">
        <authorList>
            <consortium name="Ensembl"/>
        </authorList>
    </citation>
    <scope>IDENTIFICATION</scope>
</reference>
<dbReference type="GO" id="GO:0005829">
    <property type="term" value="C:cytosol"/>
    <property type="evidence" value="ECO:0007669"/>
    <property type="project" value="TreeGrafter"/>
</dbReference>
<evidence type="ECO:0000259" key="4">
    <source>
        <dbReference type="Pfam" id="PF00389"/>
    </source>
</evidence>
<name>A0A8C9C2C8_PHOSS</name>
<dbReference type="SUPFAM" id="SSF52283">
    <property type="entry name" value="Formate/glycerate dehydrogenase catalytic domain-like"/>
    <property type="match status" value="1"/>
</dbReference>
<reference evidence="6" key="1">
    <citation type="submission" date="2019-08" db="EMBL/GenBank/DDBJ databases">
        <title>Phocoena sinus (Vaquita) genome, mPhoSin1, primary haplotype.</title>
        <authorList>
            <person name="Morin P."/>
            <person name="Mountcastle J."/>
            <person name="Fungtammasan C."/>
            <person name="Rhie A."/>
            <person name="Rojas-Bracho L."/>
            <person name="Smith C.R."/>
            <person name="Taylor B.L."/>
            <person name="Gulland F.M.D."/>
            <person name="Musser W."/>
            <person name="Houck M."/>
            <person name="Haase B."/>
            <person name="Paez S."/>
            <person name="Howe K."/>
            <person name="Torrance J."/>
            <person name="Formenti G."/>
            <person name="Phillippy A."/>
            <person name="Ryder O."/>
            <person name="Jarvis E.D."/>
            <person name="Fedrigo O."/>
        </authorList>
    </citation>
    <scope>NUCLEOTIDE SEQUENCE [LARGE SCALE GENOMIC DNA]</scope>
</reference>
<comment type="similarity">
    <text evidence="1 3">Belongs to the D-isomer specific 2-hydroxyacid dehydrogenase family.</text>
</comment>
<dbReference type="InterPro" id="IPR006140">
    <property type="entry name" value="D-isomer_DH_NAD-bd"/>
</dbReference>
<dbReference type="GeneTree" id="ENSGT00940000162740"/>
<dbReference type="Ensembl" id="ENSPSNT00000018898.1">
    <property type="protein sequence ID" value="ENSPSNP00000016759.1"/>
    <property type="gene ID" value="ENSPSNG00000012284.1"/>
</dbReference>
<dbReference type="PANTHER" id="PTHR10996">
    <property type="entry name" value="2-HYDROXYACID DEHYDROGENASE-RELATED"/>
    <property type="match status" value="1"/>
</dbReference>
<sequence>LTHLGLGTGLPPSMALATGDQDLPGVLVSGLEGQYGICEEHAGDLQKCFNLITMQEFLENKTQLGPKTQAVYVWGGRPAVSQELRSPPCLKIVAGVGAGPDHLDPGLVASFSVKAANTPHAVSNPTADLGMALLLAAARRVGESWKVNSHHLAISPHTENFSTDWMARAFEMEILYHSRKRGSRATYCERLDDLLQRSDFVMLAVSLTPQARGLIGRRELSGMEPTAILSTSAAVRLLVGQDALVEALQTGVIKAAVLDVTYPEPLPRDHPLELKNVTLTPHIGSATHQARRQTMENLVESILASLNGLPIPNEVLFK</sequence>
<feature type="domain" description="D-isomer specific 2-hydroxyacid dehydrogenase catalytic" evidence="4">
    <location>
        <begin position="65"/>
        <end position="315"/>
    </location>
</feature>
<dbReference type="Gene3D" id="3.40.50.720">
    <property type="entry name" value="NAD(P)-binding Rossmann-like Domain"/>
    <property type="match status" value="3"/>
</dbReference>
<evidence type="ECO:0000313" key="6">
    <source>
        <dbReference type="Ensembl" id="ENSPSNP00000016759.1"/>
    </source>
</evidence>
<dbReference type="GO" id="GO:0016618">
    <property type="term" value="F:hydroxypyruvate reductase [NAD(P)H] activity"/>
    <property type="evidence" value="ECO:0007669"/>
    <property type="project" value="TreeGrafter"/>
</dbReference>
<dbReference type="GO" id="GO:0051287">
    <property type="term" value="F:NAD binding"/>
    <property type="evidence" value="ECO:0007669"/>
    <property type="project" value="InterPro"/>
</dbReference>
<evidence type="ECO:0008006" key="8">
    <source>
        <dbReference type="Google" id="ProtNLM"/>
    </source>
</evidence>
<organism evidence="6 7">
    <name type="scientific">Phocoena sinus</name>
    <name type="common">Vaquita</name>
    <dbReference type="NCBI Taxonomy" id="42100"/>
    <lineage>
        <taxon>Eukaryota</taxon>
        <taxon>Metazoa</taxon>
        <taxon>Chordata</taxon>
        <taxon>Craniata</taxon>
        <taxon>Vertebrata</taxon>
        <taxon>Euteleostomi</taxon>
        <taxon>Mammalia</taxon>
        <taxon>Eutheria</taxon>
        <taxon>Laurasiatheria</taxon>
        <taxon>Artiodactyla</taxon>
        <taxon>Whippomorpha</taxon>
        <taxon>Cetacea</taxon>
        <taxon>Odontoceti</taxon>
        <taxon>Phocoenidae</taxon>
        <taxon>Phocoena</taxon>
    </lineage>
</organism>
<dbReference type="Pfam" id="PF02826">
    <property type="entry name" value="2-Hacid_dh_C"/>
    <property type="match status" value="1"/>
</dbReference>
<dbReference type="SUPFAM" id="SSF51735">
    <property type="entry name" value="NAD(P)-binding Rossmann-fold domains"/>
    <property type="match status" value="1"/>
</dbReference>
<evidence type="ECO:0000256" key="3">
    <source>
        <dbReference type="RuleBase" id="RU003719"/>
    </source>
</evidence>
<dbReference type="InterPro" id="IPR006139">
    <property type="entry name" value="D-isomer_2_OHA_DH_cat_dom"/>
</dbReference>
<dbReference type="Proteomes" id="UP000694554">
    <property type="component" value="Chromosome 14"/>
</dbReference>
<dbReference type="AlphaFoldDB" id="A0A8C9C2C8"/>
<evidence type="ECO:0000256" key="2">
    <source>
        <dbReference type="ARBA" id="ARBA00023002"/>
    </source>
</evidence>